<gene>
    <name evidence="2" type="ORF">Stube_66160</name>
</gene>
<proteinExistence type="predicted"/>
<accession>A0A640V0N4</accession>
<dbReference type="AlphaFoldDB" id="A0A640V0N4"/>
<organism evidence="2 3">
    <name type="scientific">Streptomyces tubercidicus</name>
    <dbReference type="NCBI Taxonomy" id="47759"/>
    <lineage>
        <taxon>Bacteria</taxon>
        <taxon>Bacillati</taxon>
        <taxon>Actinomycetota</taxon>
        <taxon>Actinomycetes</taxon>
        <taxon>Kitasatosporales</taxon>
        <taxon>Streptomycetaceae</taxon>
        <taxon>Streptomyces</taxon>
    </lineage>
</organism>
<dbReference type="Proteomes" id="UP000431826">
    <property type="component" value="Unassembled WGS sequence"/>
</dbReference>
<reference evidence="2 3" key="1">
    <citation type="submission" date="2019-12" db="EMBL/GenBank/DDBJ databases">
        <title>Whole genome shotgun sequence of Streptomyces tubercidicus NBRC 13090.</title>
        <authorList>
            <person name="Ichikawa N."/>
            <person name="Kimura A."/>
            <person name="Kitahashi Y."/>
            <person name="Komaki H."/>
            <person name="Tamura T."/>
        </authorList>
    </citation>
    <scope>NUCLEOTIDE SEQUENCE [LARGE SCALE GENOMIC DNA]</scope>
    <source>
        <strain evidence="2 3">NBRC 13090</strain>
    </source>
</reference>
<sequence>MVSPKTVTELTSDTSGSVAVARLMVDGDDLVLRLAWWEKAIARRGNVRIPLAAVERTGIEPDWWRALRGIRVRTHALVVPGMLCLGVWRHGGDQDFLALRRPRRAPTVVVDLHDLRTAAPYARIAVTCPHASQTVTALNTALDRHRRGDSSAASDQSLHGGLL</sequence>
<comment type="caution">
    <text evidence="2">The sequence shown here is derived from an EMBL/GenBank/DDBJ whole genome shotgun (WGS) entry which is preliminary data.</text>
</comment>
<dbReference type="EMBL" id="BLIR01000003">
    <property type="protein sequence ID" value="GFE41943.1"/>
    <property type="molecule type" value="Genomic_DNA"/>
</dbReference>
<keyword evidence="3" id="KW-1185">Reference proteome</keyword>
<feature type="region of interest" description="Disordered" evidence="1">
    <location>
        <begin position="144"/>
        <end position="163"/>
    </location>
</feature>
<protein>
    <submittedName>
        <fullName evidence="2">Uncharacterized protein</fullName>
    </submittedName>
</protein>
<evidence type="ECO:0000313" key="2">
    <source>
        <dbReference type="EMBL" id="GFE41943.1"/>
    </source>
</evidence>
<evidence type="ECO:0000313" key="3">
    <source>
        <dbReference type="Proteomes" id="UP000431826"/>
    </source>
</evidence>
<evidence type="ECO:0000256" key="1">
    <source>
        <dbReference type="SAM" id="MobiDB-lite"/>
    </source>
</evidence>
<name>A0A640V0N4_9ACTN</name>